<dbReference type="InterPro" id="IPR036188">
    <property type="entry name" value="FAD/NAD-bd_sf"/>
</dbReference>
<dbReference type="Gene3D" id="3.50.50.60">
    <property type="entry name" value="FAD/NAD(P)-binding domain"/>
    <property type="match status" value="1"/>
</dbReference>
<sequence length="469" mass="51841">MMPTFRVIVIGGGPVGLTAAHALHHAGIDFVVLEARDSVVLDQGASLVLAPHSLRVLHQFGLSKRLSEIGGEMTHLTSFTRDGYQFAESTTLPRIFRKNHGTAPVYFHRAQLVETIYDGLPPAAKSRYLLGKKLGSIETHDHGVRVTCTDGSTYEGSMVLGADGVHSKTRTLMRDLALAEGSLPQPQWDDAVPFTAQYRCFWCSFPRPSAADVEVGHGSDTQSKDMSVMFLAGQERGWVFLYERIPTGPTTERMRYTKADMEAYAARFADFPVSKTLKVKDVYATRLTEGMANLEEGILAQWSWGGRIVLAGDACHKFTPNAGRGLNNGMQDVVALCNGLHALLQSSGPDVAPPKTALAKVFEEYQKVRAAPLKADADQSLSQSRMHAWASPFYQFMARYVMCRDWVMWFLLNFLGAREIRKALALDYIPADEPYPDALLRHEVSHQVDITTQAEELPQKGAARVGRDL</sequence>
<dbReference type="AlphaFoldDB" id="A0A2V5HJF0"/>
<keyword evidence="4" id="KW-0560">Oxidoreductase</keyword>
<dbReference type="GO" id="GO:0071949">
    <property type="term" value="F:FAD binding"/>
    <property type="evidence" value="ECO:0007669"/>
    <property type="project" value="InterPro"/>
</dbReference>
<name>A0A2V5HJF0_ASPV1</name>
<dbReference type="SUPFAM" id="SSF51905">
    <property type="entry name" value="FAD/NAD(P)-binding domain"/>
    <property type="match status" value="1"/>
</dbReference>
<feature type="domain" description="FAD-binding" evidence="5">
    <location>
        <begin position="299"/>
        <end position="348"/>
    </location>
</feature>
<evidence type="ECO:0000313" key="7">
    <source>
        <dbReference type="Proteomes" id="UP000249829"/>
    </source>
</evidence>
<organism evidence="6 7">
    <name type="scientific">Aspergillus violaceofuscus (strain CBS 115571)</name>
    <dbReference type="NCBI Taxonomy" id="1450538"/>
    <lineage>
        <taxon>Eukaryota</taxon>
        <taxon>Fungi</taxon>
        <taxon>Dikarya</taxon>
        <taxon>Ascomycota</taxon>
        <taxon>Pezizomycotina</taxon>
        <taxon>Eurotiomycetes</taxon>
        <taxon>Eurotiomycetidae</taxon>
        <taxon>Eurotiales</taxon>
        <taxon>Aspergillaceae</taxon>
        <taxon>Aspergillus</taxon>
    </lineage>
</organism>
<dbReference type="PANTHER" id="PTHR47356:SF2">
    <property type="entry name" value="FAD-BINDING DOMAIN-CONTAINING PROTEIN-RELATED"/>
    <property type="match status" value="1"/>
</dbReference>
<dbReference type="PRINTS" id="PR00420">
    <property type="entry name" value="RNGMNOXGNASE"/>
</dbReference>
<keyword evidence="7" id="KW-1185">Reference proteome</keyword>
<protein>
    <submittedName>
        <fullName evidence="6">FAD/NAD(P)-binding domain-containing protein</fullName>
    </submittedName>
</protein>
<evidence type="ECO:0000256" key="1">
    <source>
        <dbReference type="ARBA" id="ARBA00007992"/>
    </source>
</evidence>
<proteinExistence type="inferred from homology"/>
<evidence type="ECO:0000256" key="3">
    <source>
        <dbReference type="ARBA" id="ARBA00022827"/>
    </source>
</evidence>
<dbReference type="EMBL" id="KZ825101">
    <property type="protein sequence ID" value="PYI24585.1"/>
    <property type="molecule type" value="Genomic_DNA"/>
</dbReference>
<dbReference type="InterPro" id="IPR002938">
    <property type="entry name" value="FAD-bd"/>
</dbReference>
<dbReference type="Pfam" id="PF01494">
    <property type="entry name" value="FAD_binding_3"/>
    <property type="match status" value="2"/>
</dbReference>
<gene>
    <name evidence="6" type="ORF">BO99DRAFT_469754</name>
</gene>
<dbReference type="PANTHER" id="PTHR47356">
    <property type="entry name" value="FAD-DEPENDENT MONOOXYGENASE ASQG-RELATED"/>
    <property type="match status" value="1"/>
</dbReference>
<evidence type="ECO:0000313" key="6">
    <source>
        <dbReference type="EMBL" id="PYI24585.1"/>
    </source>
</evidence>
<evidence type="ECO:0000256" key="4">
    <source>
        <dbReference type="ARBA" id="ARBA00023002"/>
    </source>
</evidence>
<feature type="domain" description="FAD-binding" evidence="5">
    <location>
        <begin position="6"/>
        <end position="171"/>
    </location>
</feature>
<dbReference type="GO" id="GO:0004497">
    <property type="term" value="F:monooxygenase activity"/>
    <property type="evidence" value="ECO:0007669"/>
    <property type="project" value="InterPro"/>
</dbReference>
<comment type="similarity">
    <text evidence="1">Belongs to the paxM FAD-dependent monooxygenase family.</text>
</comment>
<dbReference type="InterPro" id="IPR050562">
    <property type="entry name" value="FAD_mOase_fung"/>
</dbReference>
<evidence type="ECO:0000256" key="2">
    <source>
        <dbReference type="ARBA" id="ARBA00022630"/>
    </source>
</evidence>
<reference evidence="6 7" key="1">
    <citation type="submission" date="2018-02" db="EMBL/GenBank/DDBJ databases">
        <title>The genomes of Aspergillus section Nigri reveals drivers in fungal speciation.</title>
        <authorList>
            <consortium name="DOE Joint Genome Institute"/>
            <person name="Vesth T.C."/>
            <person name="Nybo J."/>
            <person name="Theobald S."/>
            <person name="Brandl J."/>
            <person name="Frisvad J.C."/>
            <person name="Nielsen K.F."/>
            <person name="Lyhne E.K."/>
            <person name="Kogle M.E."/>
            <person name="Kuo A."/>
            <person name="Riley R."/>
            <person name="Clum A."/>
            <person name="Nolan M."/>
            <person name="Lipzen A."/>
            <person name="Salamov A."/>
            <person name="Henrissat B."/>
            <person name="Wiebenga A."/>
            <person name="De vries R.P."/>
            <person name="Grigoriev I.V."/>
            <person name="Mortensen U.H."/>
            <person name="Andersen M.R."/>
            <person name="Baker S.E."/>
        </authorList>
    </citation>
    <scope>NUCLEOTIDE SEQUENCE [LARGE SCALE GENOMIC DNA]</scope>
    <source>
        <strain evidence="6 7">CBS 115571</strain>
    </source>
</reference>
<accession>A0A2V5HJF0</accession>
<keyword evidence="2" id="KW-0285">Flavoprotein</keyword>
<dbReference type="Proteomes" id="UP000249829">
    <property type="component" value="Unassembled WGS sequence"/>
</dbReference>
<dbReference type="STRING" id="1450538.A0A2V5HJF0"/>
<keyword evidence="3" id="KW-0274">FAD</keyword>
<dbReference type="OMA" id="WGWGRIV"/>
<evidence type="ECO:0000259" key="5">
    <source>
        <dbReference type="Pfam" id="PF01494"/>
    </source>
</evidence>